<dbReference type="GO" id="GO:0016740">
    <property type="term" value="F:transferase activity"/>
    <property type="evidence" value="ECO:0007669"/>
    <property type="project" value="UniProtKB-KW"/>
</dbReference>
<dbReference type="AlphaFoldDB" id="A0A1G6LCI6"/>
<dbReference type="Pfam" id="PF06094">
    <property type="entry name" value="GGACT"/>
    <property type="match status" value="1"/>
</dbReference>
<sequence length="113" mass="12869">MKNLFVYGTLRPNQPNEHVLAPLGGRWQKGYVHGVVHTLNWGADIGLPAIVLDAQADRVEGLFFIHEQLHDHLDMIDEFEGAQYQRVKVQAQDEHGQSLDAWIYAMKHAQAEQ</sequence>
<dbReference type="RefSeq" id="WP_092619668.1">
    <property type="nucleotide sequence ID" value="NZ_FMYK01000005.1"/>
</dbReference>
<name>A0A1G6LCI6_9GAMM</name>
<reference evidence="3" key="1">
    <citation type="submission" date="2016-09" db="EMBL/GenBank/DDBJ databases">
        <authorList>
            <person name="Varghese N."/>
            <person name="Submissions S."/>
        </authorList>
    </citation>
    <scope>NUCLEOTIDE SEQUENCE [LARGE SCALE GENOMIC DNA]</scope>
    <source>
        <strain evidence="3">ANC 3699</strain>
    </source>
</reference>
<dbReference type="InterPro" id="IPR009288">
    <property type="entry name" value="AIG2-like_dom"/>
</dbReference>
<dbReference type="Proteomes" id="UP000242317">
    <property type="component" value="Unassembled WGS sequence"/>
</dbReference>
<dbReference type="CDD" id="cd06661">
    <property type="entry name" value="GGCT_like"/>
    <property type="match status" value="1"/>
</dbReference>
<dbReference type="EMBL" id="FMYK01000005">
    <property type="protein sequence ID" value="SDC41162.1"/>
    <property type="molecule type" value="Genomic_DNA"/>
</dbReference>
<gene>
    <name evidence="2" type="ORF">SAMN05421749_10525</name>
</gene>
<keyword evidence="2" id="KW-0808">Transferase</keyword>
<dbReference type="SUPFAM" id="SSF110857">
    <property type="entry name" value="Gamma-glutamyl cyclotransferase-like"/>
    <property type="match status" value="1"/>
</dbReference>
<evidence type="ECO:0000313" key="2">
    <source>
        <dbReference type="EMBL" id="SDC41162.1"/>
    </source>
</evidence>
<dbReference type="InterPro" id="IPR013024">
    <property type="entry name" value="GGCT-like"/>
</dbReference>
<organism evidence="2 3">
    <name type="scientific">Acinetobacter marinus</name>
    <dbReference type="NCBI Taxonomy" id="281375"/>
    <lineage>
        <taxon>Bacteria</taxon>
        <taxon>Pseudomonadati</taxon>
        <taxon>Pseudomonadota</taxon>
        <taxon>Gammaproteobacteria</taxon>
        <taxon>Moraxellales</taxon>
        <taxon>Moraxellaceae</taxon>
        <taxon>Acinetobacter</taxon>
    </lineage>
</organism>
<keyword evidence="3" id="KW-1185">Reference proteome</keyword>
<dbReference type="OrthoDB" id="5070127at2"/>
<feature type="domain" description="Gamma-glutamylcyclotransferase AIG2-like" evidence="1">
    <location>
        <begin position="4"/>
        <end position="109"/>
    </location>
</feature>
<accession>A0A1G6LCI6</accession>
<dbReference type="InterPro" id="IPR036568">
    <property type="entry name" value="GGCT-like_sf"/>
</dbReference>
<evidence type="ECO:0000313" key="3">
    <source>
        <dbReference type="Proteomes" id="UP000242317"/>
    </source>
</evidence>
<dbReference type="Gene3D" id="3.10.490.10">
    <property type="entry name" value="Gamma-glutamyl cyclotransferase-like"/>
    <property type="match status" value="1"/>
</dbReference>
<evidence type="ECO:0000259" key="1">
    <source>
        <dbReference type="Pfam" id="PF06094"/>
    </source>
</evidence>
<protein>
    <submittedName>
        <fullName evidence="2">Uncharacterized conserved protein YtfP, gamma-glutamylcyclotransferase (GGCT)/AIG2-like family</fullName>
    </submittedName>
</protein>
<proteinExistence type="predicted"/>